<protein>
    <submittedName>
        <fullName evidence="1">Uncharacterized protein</fullName>
    </submittedName>
</protein>
<gene>
    <name evidence="1" type="ORF">B9J98_01035</name>
</gene>
<dbReference type="EMBL" id="NDWU01000002">
    <property type="protein sequence ID" value="PUA34206.1"/>
    <property type="molecule type" value="Genomic_DNA"/>
</dbReference>
<reference evidence="1 2" key="1">
    <citation type="submission" date="2017-04" db="EMBL/GenBank/DDBJ databases">
        <title>Draft Aigarchaeota genome from a New Zealand hot spring.</title>
        <authorList>
            <person name="Reysenbach A.-L."/>
            <person name="Donaho J.A."/>
            <person name="Gerhart J."/>
            <person name="Kelley J.F."/>
            <person name="Kouba K."/>
            <person name="Podar M."/>
            <person name="Stott M."/>
        </authorList>
    </citation>
    <scope>NUCLEOTIDE SEQUENCE [LARGE SCALE GENOMIC DNA]</scope>
    <source>
        <strain evidence="1">NZ13_MG1</strain>
    </source>
</reference>
<evidence type="ECO:0000313" key="1">
    <source>
        <dbReference type="EMBL" id="PUA34206.1"/>
    </source>
</evidence>
<accession>A0A2R7Y9N5</accession>
<name>A0A2R7Y9N5_9ARCH</name>
<organism evidence="1 2">
    <name type="scientific">Candidatus Terraquivivens tikiterensis</name>
    <dbReference type="NCBI Taxonomy" id="1980982"/>
    <lineage>
        <taxon>Archaea</taxon>
        <taxon>Nitrososphaerota</taxon>
        <taxon>Candidatus Wolframiiraptoraceae</taxon>
        <taxon>Candidatus Terraquivivens</taxon>
    </lineage>
</organism>
<proteinExistence type="predicted"/>
<dbReference type="AlphaFoldDB" id="A0A2R7Y9N5"/>
<evidence type="ECO:0000313" key="2">
    <source>
        <dbReference type="Proteomes" id="UP000244066"/>
    </source>
</evidence>
<dbReference type="Proteomes" id="UP000244066">
    <property type="component" value="Unassembled WGS sequence"/>
</dbReference>
<comment type="caution">
    <text evidence="1">The sequence shown here is derived from an EMBL/GenBank/DDBJ whole genome shotgun (WGS) entry which is preliminary data.</text>
</comment>
<sequence>MDAVLDGIIIYDRDDFLTSILQTLRKKLENMGSVRLTTPSRRHYWIIKKINAGEVITFE</sequence>